<dbReference type="KEGG" id="scya:EJ357_47610"/>
<feature type="transmembrane region" description="Helical" evidence="1">
    <location>
        <begin position="56"/>
        <end position="73"/>
    </location>
</feature>
<dbReference type="Proteomes" id="UP000280298">
    <property type="component" value="Chromosome"/>
</dbReference>
<organism evidence="2 4">
    <name type="scientific">Streptomyces cyaneochromogenes</name>
    <dbReference type="NCBI Taxonomy" id="2496836"/>
    <lineage>
        <taxon>Bacteria</taxon>
        <taxon>Bacillati</taxon>
        <taxon>Actinomycetota</taxon>
        <taxon>Actinomycetes</taxon>
        <taxon>Kitasatosporales</taxon>
        <taxon>Streptomycetaceae</taxon>
        <taxon>Streptomyces</taxon>
    </lineage>
</organism>
<dbReference type="OrthoDB" id="9910944at2"/>
<dbReference type="EMBL" id="CP034539">
    <property type="protein sequence ID" value="AZQ32122.1"/>
    <property type="molecule type" value="Genomic_DNA"/>
</dbReference>
<protein>
    <submittedName>
        <fullName evidence="2">Uncharacterized protein</fullName>
    </submittedName>
</protein>
<evidence type="ECO:0000313" key="3">
    <source>
        <dbReference type="EMBL" id="AZQ40101.1"/>
    </source>
</evidence>
<keyword evidence="1" id="KW-1133">Transmembrane helix</keyword>
<sequence>MAVIVGLTVSDWPQGSLRGFWNQHAFLAGSLSSVLFLALGATLVEEWIARRDEARLRLVILVACGALARAPLAQRRVMWFALNGGHLIEDADFRLDPEAANRIRAILARHDLAELKENEVINGVAVPPGTASRISVLAADPEWAQTAYDLLRGCSHGFRVITARWAALLTGTDTSAAILEEIALQSEQLTQVQVRLLPVARGRVTEFQPEEINELGGLWRREFANSIALDEALTQLSGKRGADWVTDGRNLLEATDLEALRAREPMGEGRPMRLYT</sequence>
<keyword evidence="4" id="KW-1185">Reference proteome</keyword>
<reference evidence="2 4" key="1">
    <citation type="journal article" date="2019" name="Int. J. Syst. Evol. Microbiol.">
        <title>Streptomyces cyaneochromogenes sp. nov., a blue pigment-producing actinomycete from manganese-contaminated soil.</title>
        <authorList>
            <person name="Tang X."/>
            <person name="Zhao J."/>
            <person name="Li K."/>
            <person name="Chen Z."/>
            <person name="Sun Y."/>
            <person name="Gao J."/>
        </authorList>
    </citation>
    <scope>NUCLEOTIDE SEQUENCE [LARGE SCALE GENOMIC DNA]</scope>
    <source>
        <strain evidence="2 4">MK-45</strain>
    </source>
</reference>
<accession>A0A3S9LYU1</accession>
<proteinExistence type="predicted"/>
<dbReference type="KEGG" id="scya:EJ357_00320"/>
<dbReference type="RefSeq" id="WP_126387495.1">
    <property type="nucleotide sequence ID" value="NZ_CP034539.1"/>
</dbReference>
<dbReference type="EMBL" id="CP034539">
    <property type="protein sequence ID" value="AZQ40101.1"/>
    <property type="molecule type" value="Genomic_DNA"/>
</dbReference>
<keyword evidence="1" id="KW-0472">Membrane</keyword>
<name>A0A3S9LYU1_9ACTN</name>
<dbReference type="AlphaFoldDB" id="A0A3S9LYU1"/>
<gene>
    <name evidence="2" type="ORF">EJ357_00320</name>
    <name evidence="3" type="ORF">EJ357_47610</name>
</gene>
<feature type="transmembrane region" description="Helical" evidence="1">
    <location>
        <begin position="25"/>
        <end position="44"/>
    </location>
</feature>
<evidence type="ECO:0000313" key="4">
    <source>
        <dbReference type="Proteomes" id="UP000280298"/>
    </source>
</evidence>
<keyword evidence="1" id="KW-0812">Transmembrane</keyword>
<evidence type="ECO:0000313" key="2">
    <source>
        <dbReference type="EMBL" id="AZQ32122.1"/>
    </source>
</evidence>
<evidence type="ECO:0000256" key="1">
    <source>
        <dbReference type="SAM" id="Phobius"/>
    </source>
</evidence>